<sequence>MYYPITVSTPTIPHARSPAQRDALMFIFRESFFGGFHQWLLVTGWALGVSPMSRAF</sequence>
<name>A0AAP0IIV3_9MAGN</name>
<proteinExistence type="predicted"/>
<accession>A0AAP0IIV3</accession>
<reference evidence="1 2" key="1">
    <citation type="submission" date="2024-01" db="EMBL/GenBank/DDBJ databases">
        <title>Genome assemblies of Stephania.</title>
        <authorList>
            <person name="Yang L."/>
        </authorList>
    </citation>
    <scope>NUCLEOTIDE SEQUENCE [LARGE SCALE GENOMIC DNA]</scope>
    <source>
        <strain evidence="1">QJT</strain>
        <tissue evidence="1">Leaf</tissue>
    </source>
</reference>
<dbReference type="EMBL" id="JBBNAE010000006">
    <property type="protein sequence ID" value="KAK9116202.1"/>
    <property type="molecule type" value="Genomic_DNA"/>
</dbReference>
<gene>
    <name evidence="1" type="ORF">Sjap_015149</name>
</gene>
<organism evidence="1 2">
    <name type="scientific">Stephania japonica</name>
    <dbReference type="NCBI Taxonomy" id="461633"/>
    <lineage>
        <taxon>Eukaryota</taxon>
        <taxon>Viridiplantae</taxon>
        <taxon>Streptophyta</taxon>
        <taxon>Embryophyta</taxon>
        <taxon>Tracheophyta</taxon>
        <taxon>Spermatophyta</taxon>
        <taxon>Magnoliopsida</taxon>
        <taxon>Ranunculales</taxon>
        <taxon>Menispermaceae</taxon>
        <taxon>Menispermoideae</taxon>
        <taxon>Cissampelideae</taxon>
        <taxon>Stephania</taxon>
    </lineage>
</organism>
<dbReference type="AlphaFoldDB" id="A0AAP0IIV3"/>
<dbReference type="Proteomes" id="UP001417504">
    <property type="component" value="Unassembled WGS sequence"/>
</dbReference>
<keyword evidence="2" id="KW-1185">Reference proteome</keyword>
<comment type="caution">
    <text evidence="1">The sequence shown here is derived from an EMBL/GenBank/DDBJ whole genome shotgun (WGS) entry which is preliminary data.</text>
</comment>
<evidence type="ECO:0000313" key="1">
    <source>
        <dbReference type="EMBL" id="KAK9116202.1"/>
    </source>
</evidence>
<protein>
    <submittedName>
        <fullName evidence="1">Uncharacterized protein</fullName>
    </submittedName>
</protein>
<evidence type="ECO:0000313" key="2">
    <source>
        <dbReference type="Proteomes" id="UP001417504"/>
    </source>
</evidence>